<protein>
    <submittedName>
        <fullName evidence="3">Metallothionein</fullName>
    </submittedName>
</protein>
<evidence type="ECO:0000256" key="1">
    <source>
        <dbReference type="ARBA" id="ARBA00022723"/>
    </source>
</evidence>
<accession>A0A9W4G981</accession>
<gene>
    <name evidence="3" type="primary">mtnA</name>
    <name evidence="3" type="ORF">NO713_04607</name>
</gene>
<keyword evidence="4" id="KW-1185">Reference proteome</keyword>
<dbReference type="PRINTS" id="PR00859">
    <property type="entry name" value="MTPROKARYOTE"/>
</dbReference>
<organism evidence="3 4">
    <name type="scientific">Planktothrix pseudagardhii</name>
    <dbReference type="NCBI Taxonomy" id="132604"/>
    <lineage>
        <taxon>Bacteria</taxon>
        <taxon>Bacillati</taxon>
        <taxon>Cyanobacteriota</taxon>
        <taxon>Cyanophyceae</taxon>
        <taxon>Oscillatoriophycideae</taxon>
        <taxon>Oscillatoriales</taxon>
        <taxon>Microcoleaceae</taxon>
        <taxon>Planktothrix</taxon>
    </lineage>
</organism>
<evidence type="ECO:0000256" key="2">
    <source>
        <dbReference type="ARBA" id="ARBA00022851"/>
    </source>
</evidence>
<sequence>MTTVTQMKCACSSCLCIVSLTDAVLKEGKYYCCDACANGHPEGSSCCGHPGCECH</sequence>
<dbReference type="KEGG" id="ppsu:NO713_04607"/>
<dbReference type="InterPro" id="IPR017854">
    <property type="entry name" value="Metalthion_dom_sf"/>
</dbReference>
<dbReference type="Gene3D" id="2.30.170.10">
    <property type="match status" value="1"/>
</dbReference>
<dbReference type="RefSeq" id="WP_254174702.1">
    <property type="nucleotide sequence ID" value="NZ_LR882967.1"/>
</dbReference>
<evidence type="ECO:0000313" key="4">
    <source>
        <dbReference type="Proteomes" id="UP001153719"/>
    </source>
</evidence>
<keyword evidence="1" id="KW-0479">Metal-binding</keyword>
<name>A0A9W4G981_9CYAN</name>
<dbReference type="GO" id="GO:0046872">
    <property type="term" value="F:metal ion binding"/>
    <property type="evidence" value="ECO:0007669"/>
    <property type="project" value="UniProtKB-KW"/>
</dbReference>
<proteinExistence type="predicted"/>
<dbReference type="SUPFAM" id="SSF57868">
    <property type="entry name" value="Metallothionein"/>
    <property type="match status" value="1"/>
</dbReference>
<evidence type="ECO:0000313" key="3">
    <source>
        <dbReference type="EMBL" id="CAD5980010.1"/>
    </source>
</evidence>
<dbReference type="AlphaFoldDB" id="A0A9W4G981"/>
<keyword evidence="2" id="KW-0480">Metal-thiolate cluster</keyword>
<dbReference type="EMBL" id="LR882967">
    <property type="protein sequence ID" value="CAD5980010.1"/>
    <property type="molecule type" value="Genomic_DNA"/>
</dbReference>
<dbReference type="Pfam" id="PF02069">
    <property type="entry name" value="Metallothio_Pro"/>
    <property type="match status" value="1"/>
</dbReference>
<dbReference type="Proteomes" id="UP001153719">
    <property type="component" value="Chromosome"/>
</dbReference>
<dbReference type="InterPro" id="IPR000518">
    <property type="entry name" value="Metalthion_fam14_prok"/>
</dbReference>
<reference evidence="3" key="1">
    <citation type="submission" date="2020-09" db="EMBL/GenBank/DDBJ databases">
        <authorList>
            <person name="Blom J."/>
        </authorList>
    </citation>
    <scope>NUCLEOTIDE SEQUENCE</scope>
    <source>
        <strain evidence="3">No.713</strain>
    </source>
</reference>